<proteinExistence type="predicted"/>
<dbReference type="AlphaFoldDB" id="A0A6P1ZLV7"/>
<organism evidence="2 3">
    <name type="scientific">Oceanidesulfovibrio marinus</name>
    <dbReference type="NCBI Taxonomy" id="370038"/>
    <lineage>
        <taxon>Bacteria</taxon>
        <taxon>Pseudomonadati</taxon>
        <taxon>Thermodesulfobacteriota</taxon>
        <taxon>Desulfovibrionia</taxon>
        <taxon>Desulfovibrionales</taxon>
        <taxon>Desulfovibrionaceae</taxon>
        <taxon>Oceanidesulfovibrio</taxon>
    </lineage>
</organism>
<sequence length="87" mass="9759">MALDKYTAVRIGGKVHAARFGDKVRKELEEQAGREGRTISRIIRQAVVEYLDRQARTDDDVTVERPFELFTKSFGTFGQNQPGSAAT</sequence>
<accession>A0A6P1ZLV7</accession>
<dbReference type="CDD" id="cd21631">
    <property type="entry name" value="RHH_CopG_NikR-like"/>
    <property type="match status" value="1"/>
</dbReference>
<name>A0A6P1ZLV7_9BACT</name>
<evidence type="ECO:0000313" key="3">
    <source>
        <dbReference type="Proteomes" id="UP000434052"/>
    </source>
</evidence>
<dbReference type="GO" id="GO:0006355">
    <property type="term" value="P:regulation of DNA-templated transcription"/>
    <property type="evidence" value="ECO:0007669"/>
    <property type="project" value="InterPro"/>
</dbReference>
<comment type="caution">
    <text evidence="2">The sequence shown here is derived from an EMBL/GenBank/DDBJ whole genome shotgun (WGS) entry which is preliminary data.</text>
</comment>
<dbReference type="Pfam" id="PF01402">
    <property type="entry name" value="RHH_1"/>
    <property type="match status" value="1"/>
</dbReference>
<reference evidence="2 3" key="1">
    <citation type="submission" date="2018-06" db="EMBL/GenBank/DDBJ databases">
        <title>Complete genome of Desulfovibrio marinus P48SEP.</title>
        <authorList>
            <person name="Crispim J.S."/>
            <person name="Vidigal P.M.P."/>
            <person name="Silva L.C.F."/>
            <person name="Araujo L.C."/>
            <person name="Laguardia C.N."/>
            <person name="Dias R.S."/>
            <person name="Sousa M.P."/>
            <person name="Paula S.O."/>
            <person name="Silva C."/>
        </authorList>
    </citation>
    <scope>NUCLEOTIDE SEQUENCE [LARGE SCALE GENOMIC DNA]</scope>
    <source>
        <strain evidence="2 3">P48SEP</strain>
    </source>
</reference>
<evidence type="ECO:0000313" key="2">
    <source>
        <dbReference type="EMBL" id="TVM34899.1"/>
    </source>
</evidence>
<dbReference type="SUPFAM" id="SSF47598">
    <property type="entry name" value="Ribbon-helix-helix"/>
    <property type="match status" value="1"/>
</dbReference>
<feature type="domain" description="Ribbon-helix-helix protein CopG" evidence="1">
    <location>
        <begin position="24"/>
        <end position="54"/>
    </location>
</feature>
<dbReference type="RefSeq" id="WP_144234502.1">
    <property type="nucleotide sequence ID" value="NZ_QMIF01000003.1"/>
</dbReference>
<gene>
    <name evidence="2" type="ORF">DQK91_05675</name>
</gene>
<dbReference type="Proteomes" id="UP000434052">
    <property type="component" value="Unassembled WGS sequence"/>
</dbReference>
<protein>
    <recommendedName>
        <fullName evidence="1">Ribbon-helix-helix protein CopG domain-containing protein</fullName>
    </recommendedName>
</protein>
<dbReference type="EMBL" id="QMIF01000003">
    <property type="protein sequence ID" value="TVM34899.1"/>
    <property type="molecule type" value="Genomic_DNA"/>
</dbReference>
<evidence type="ECO:0000259" key="1">
    <source>
        <dbReference type="Pfam" id="PF01402"/>
    </source>
</evidence>
<dbReference type="InterPro" id="IPR010985">
    <property type="entry name" value="Ribbon_hlx_hlx"/>
</dbReference>
<dbReference type="InterPro" id="IPR002145">
    <property type="entry name" value="CopG"/>
</dbReference>
<dbReference type="OrthoDB" id="2004071at2"/>